<dbReference type="Gene3D" id="3.80.10.10">
    <property type="entry name" value="Ribonuclease Inhibitor"/>
    <property type="match status" value="2"/>
</dbReference>
<protein>
    <recommendedName>
        <fullName evidence="4">Disease resistance RPP13-like protein 1</fullName>
    </recommendedName>
</protein>
<comment type="caution">
    <text evidence="2">The sequence shown here is derived from an EMBL/GenBank/DDBJ whole genome shotgun (WGS) entry which is preliminary data.</text>
</comment>
<dbReference type="PANTHER" id="PTHR36766">
    <property type="entry name" value="PLANT BROAD-SPECTRUM MILDEW RESISTANCE PROTEIN RPW8"/>
    <property type="match status" value="1"/>
</dbReference>
<evidence type="ECO:0000256" key="1">
    <source>
        <dbReference type="ARBA" id="ARBA00022821"/>
    </source>
</evidence>
<name>A0A6A1VJE0_9ROSI</name>
<reference evidence="2 3" key="1">
    <citation type="journal article" date="2019" name="Plant Biotechnol. J.">
        <title>The red bayberry genome and genetic basis of sex determination.</title>
        <authorList>
            <person name="Jia H.M."/>
            <person name="Jia H.J."/>
            <person name="Cai Q.L."/>
            <person name="Wang Y."/>
            <person name="Zhao H.B."/>
            <person name="Yang W.F."/>
            <person name="Wang G.Y."/>
            <person name="Li Y.H."/>
            <person name="Zhan D.L."/>
            <person name="Shen Y.T."/>
            <person name="Niu Q.F."/>
            <person name="Chang L."/>
            <person name="Qiu J."/>
            <person name="Zhao L."/>
            <person name="Xie H.B."/>
            <person name="Fu W.Y."/>
            <person name="Jin J."/>
            <person name="Li X.W."/>
            <person name="Jiao Y."/>
            <person name="Zhou C.C."/>
            <person name="Tu T."/>
            <person name="Chai C.Y."/>
            <person name="Gao J.L."/>
            <person name="Fan L.J."/>
            <person name="van de Weg E."/>
            <person name="Wang J.Y."/>
            <person name="Gao Z.S."/>
        </authorList>
    </citation>
    <scope>NUCLEOTIDE SEQUENCE [LARGE SCALE GENOMIC DNA]</scope>
    <source>
        <tissue evidence="2">Leaves</tissue>
    </source>
</reference>
<dbReference type="SUPFAM" id="SSF52058">
    <property type="entry name" value="L domain-like"/>
    <property type="match status" value="1"/>
</dbReference>
<dbReference type="AlphaFoldDB" id="A0A6A1VJE0"/>
<evidence type="ECO:0008006" key="4">
    <source>
        <dbReference type="Google" id="ProtNLM"/>
    </source>
</evidence>
<dbReference type="Proteomes" id="UP000516437">
    <property type="component" value="Chromosome 5"/>
</dbReference>
<gene>
    <name evidence="2" type="ORF">CJ030_MR5G023746</name>
</gene>
<organism evidence="2 3">
    <name type="scientific">Morella rubra</name>
    <name type="common">Chinese bayberry</name>
    <dbReference type="NCBI Taxonomy" id="262757"/>
    <lineage>
        <taxon>Eukaryota</taxon>
        <taxon>Viridiplantae</taxon>
        <taxon>Streptophyta</taxon>
        <taxon>Embryophyta</taxon>
        <taxon>Tracheophyta</taxon>
        <taxon>Spermatophyta</taxon>
        <taxon>Magnoliopsida</taxon>
        <taxon>eudicotyledons</taxon>
        <taxon>Gunneridae</taxon>
        <taxon>Pentapetalae</taxon>
        <taxon>rosids</taxon>
        <taxon>fabids</taxon>
        <taxon>Fagales</taxon>
        <taxon>Myricaceae</taxon>
        <taxon>Morella</taxon>
    </lineage>
</organism>
<accession>A0A6A1VJE0</accession>
<dbReference type="InterPro" id="IPR032675">
    <property type="entry name" value="LRR_dom_sf"/>
</dbReference>
<proteinExistence type="predicted"/>
<evidence type="ECO:0000313" key="2">
    <source>
        <dbReference type="EMBL" id="KAB1211946.1"/>
    </source>
</evidence>
<dbReference type="OrthoDB" id="1896560at2759"/>
<sequence>MLSKLTWSILISGLRNFESFEQQQQHDLLALQIDIKDCPNFMSFPYGGLRATNLTWFNIHNCTSLMSLPEKMHILLRSLKYLEIRDCPEIESFPEGGLPPTLIEISITNCEKLVASRMGWGLENLPSLAKLKIGGKSEDVKSFPEAGLLPNSLTHLTISDFPSMESLDKKCLRHLTSLRYLDIFRCPKFKFLPEEGLPVSLRYLEIMNVLC</sequence>
<dbReference type="PANTHER" id="PTHR36766:SF70">
    <property type="entry name" value="DISEASE RESISTANCE PROTEIN RGA4"/>
    <property type="match status" value="1"/>
</dbReference>
<dbReference type="GO" id="GO:0006952">
    <property type="term" value="P:defense response"/>
    <property type="evidence" value="ECO:0007669"/>
    <property type="project" value="UniProtKB-KW"/>
</dbReference>
<evidence type="ECO:0000313" key="3">
    <source>
        <dbReference type="Proteomes" id="UP000516437"/>
    </source>
</evidence>
<dbReference type="EMBL" id="RXIC02000023">
    <property type="protein sequence ID" value="KAB1211946.1"/>
    <property type="molecule type" value="Genomic_DNA"/>
</dbReference>
<keyword evidence="3" id="KW-1185">Reference proteome</keyword>
<keyword evidence="1" id="KW-0611">Plant defense</keyword>